<dbReference type="Proteomes" id="UP000008312">
    <property type="component" value="Unassembled WGS sequence"/>
</dbReference>
<reference evidence="1" key="1">
    <citation type="submission" date="2010-02" db="EMBL/GenBank/DDBJ databases">
        <title>Sequencing and annotation of the Blastocystis hominis genome.</title>
        <authorList>
            <person name="Wincker P."/>
        </authorList>
    </citation>
    <scope>NUCLEOTIDE SEQUENCE</scope>
    <source>
        <strain evidence="1">Singapore isolate B</strain>
    </source>
</reference>
<dbReference type="EMBL" id="FN668651">
    <property type="protein sequence ID" value="CBK22848.2"/>
    <property type="molecule type" value="Genomic_DNA"/>
</dbReference>
<dbReference type="InterPro" id="IPR015943">
    <property type="entry name" value="WD40/YVTN_repeat-like_dom_sf"/>
</dbReference>
<dbReference type="InParanoid" id="D8M459"/>
<accession>D8M459</accession>
<gene>
    <name evidence="1" type="ORF">GSBLH_T00007094001</name>
</gene>
<organism evidence="1">
    <name type="scientific">Blastocystis hominis</name>
    <dbReference type="NCBI Taxonomy" id="12968"/>
    <lineage>
        <taxon>Eukaryota</taxon>
        <taxon>Sar</taxon>
        <taxon>Stramenopiles</taxon>
        <taxon>Bigyra</taxon>
        <taxon>Opalozoa</taxon>
        <taxon>Opalinata</taxon>
        <taxon>Blastocystidae</taxon>
        <taxon>Blastocystis</taxon>
    </lineage>
</organism>
<dbReference type="AlphaFoldDB" id="D8M459"/>
<evidence type="ECO:0000313" key="1">
    <source>
        <dbReference type="EMBL" id="CBK22848.2"/>
    </source>
</evidence>
<name>D8M459_BLAHO</name>
<dbReference type="Gene3D" id="2.130.10.10">
    <property type="entry name" value="YVTN repeat-like/Quinoprotein amine dehydrogenase"/>
    <property type="match status" value="1"/>
</dbReference>
<evidence type="ECO:0000313" key="2">
    <source>
        <dbReference type="Proteomes" id="UP000008312"/>
    </source>
</evidence>
<dbReference type="InterPro" id="IPR036322">
    <property type="entry name" value="WD40_repeat_dom_sf"/>
</dbReference>
<sequence length="178" mass="19672">MNISTQHADQPADMRGLDDWMITGGADYPKPKFILEVSSAVLCMDFCPRAPRFVAVGTESGEVDLFDLLAVGAGKEGSNGEGEDKLVLRHLGHKGGEKVERRSAVTDLHFNPQEILMIMTCSDESGKRGGGSMQVWKPVDLLLYDKQSEKGHFIDDLSSLLWALERMPTRFYSGIDHC</sequence>
<dbReference type="SUPFAM" id="SSF50978">
    <property type="entry name" value="WD40 repeat-like"/>
    <property type="match status" value="1"/>
</dbReference>
<dbReference type="GeneID" id="24923218"/>
<proteinExistence type="predicted"/>
<protein>
    <submittedName>
        <fullName evidence="1">Uncharacterized protein</fullName>
    </submittedName>
</protein>
<dbReference type="OrthoDB" id="427795at2759"/>
<keyword evidence="2" id="KW-1185">Reference proteome</keyword>
<dbReference type="RefSeq" id="XP_012896896.1">
    <property type="nucleotide sequence ID" value="XM_013041442.1"/>
</dbReference>